<dbReference type="InterPro" id="IPR050697">
    <property type="entry name" value="Adenylyl/Guanylyl_Cyclase_3/4"/>
</dbReference>
<dbReference type="Gene3D" id="3.30.70.1230">
    <property type="entry name" value="Nucleotide cyclase"/>
    <property type="match status" value="1"/>
</dbReference>
<comment type="caution">
    <text evidence="2">The sequence shown here is derived from an EMBL/GenBank/DDBJ whole genome shotgun (WGS) entry which is preliminary data.</text>
</comment>
<name>A0A9Q3WNQ9_9RHOB</name>
<dbReference type="Gene3D" id="1.25.40.10">
    <property type="entry name" value="Tetratricopeptide repeat domain"/>
    <property type="match status" value="1"/>
</dbReference>
<dbReference type="Proteomes" id="UP000813672">
    <property type="component" value="Unassembled WGS sequence"/>
</dbReference>
<protein>
    <recommendedName>
        <fullName evidence="1">Guanylate cyclase domain-containing protein</fullName>
    </recommendedName>
</protein>
<sequence length="613" mass="68138">MADVAGYSRLMEADEQGTYLALQRHLDEVIKPRIDRHSGRLIKLMGDGVLAEFASVVDAVNCAIAIQDSAGTSRPEAASKGSISWRIGIHLGDVIAEGEDIHGDGVNVAARLEGLAQPGAVCISRQVLDQIINRMDVDWHDLGECEVKNISRPVHAFSNVSVKGASARAPIFATVDYKLFAWGLVVAVAVVGSLYWKPWAGFAPVNQAEVSVRQAAMLPSLAVLPFESLSDDADQDYLADGITDDLITDLAKVSGLVVIARNSTFAFKGASADLTAIGEELNARYVVLGSLRQSGSRIRINAQLVDTETGTNIWADRYDRETSDIFALQDDVRSQIVSALKVKLTPEEARQLSQSMTDSTEAYDAYLRARQQESFFTRDSTRLAIRYYHQALEIDPNFVTAKARLATAYTIAVESGWTEDPQISLELARSLAKEAIAQDGKLPLAYWALARVYTRKEFFDGEKAIENLRRAIEIDPNYADGHAMLANTLHFVGKAEEGLSHIETAMRLNPRFPFWYYFALGANQFHLTRFEAAEASFLKSIDRNPRWRANHLYLVSTYGHLERPEDAEWEMDELRALGFDPTMANWQAIDKHQDPAYRERFFEGLRKAGIPES</sequence>
<dbReference type="PROSITE" id="PS50125">
    <property type="entry name" value="GUANYLATE_CYCLASE_2"/>
    <property type="match status" value="1"/>
</dbReference>
<dbReference type="Pfam" id="PF13181">
    <property type="entry name" value="TPR_8"/>
    <property type="match status" value="1"/>
</dbReference>
<dbReference type="InterPro" id="IPR001054">
    <property type="entry name" value="A/G_cyclase"/>
</dbReference>
<dbReference type="InterPro" id="IPR029787">
    <property type="entry name" value="Nucleotide_cyclase"/>
</dbReference>
<dbReference type="Pfam" id="PF00211">
    <property type="entry name" value="Guanylate_cyc"/>
    <property type="match status" value="1"/>
</dbReference>
<dbReference type="GO" id="GO:0006171">
    <property type="term" value="P:cAMP biosynthetic process"/>
    <property type="evidence" value="ECO:0007669"/>
    <property type="project" value="TreeGrafter"/>
</dbReference>
<dbReference type="GO" id="GO:0035556">
    <property type="term" value="P:intracellular signal transduction"/>
    <property type="evidence" value="ECO:0007669"/>
    <property type="project" value="InterPro"/>
</dbReference>
<dbReference type="SUPFAM" id="SSF48452">
    <property type="entry name" value="TPR-like"/>
    <property type="match status" value="1"/>
</dbReference>
<gene>
    <name evidence="2" type="ORF">KBY27_18720</name>
</gene>
<dbReference type="SMART" id="SM00028">
    <property type="entry name" value="TPR"/>
    <property type="match status" value="4"/>
</dbReference>
<accession>A0A9Q3WNQ9</accession>
<evidence type="ECO:0000313" key="2">
    <source>
        <dbReference type="EMBL" id="MCE8539496.1"/>
    </source>
</evidence>
<dbReference type="AlphaFoldDB" id="A0A9Q3WNQ9"/>
<feature type="domain" description="Guanylate cyclase" evidence="1">
    <location>
        <begin position="1"/>
        <end position="113"/>
    </location>
</feature>
<dbReference type="CDD" id="cd07302">
    <property type="entry name" value="CHD"/>
    <property type="match status" value="1"/>
</dbReference>
<dbReference type="Gene3D" id="3.40.50.10610">
    <property type="entry name" value="ABC-type transport auxiliary lipoprotein component"/>
    <property type="match status" value="1"/>
</dbReference>
<evidence type="ECO:0000259" key="1">
    <source>
        <dbReference type="PROSITE" id="PS50125"/>
    </source>
</evidence>
<dbReference type="PANTHER" id="PTHR43081:SF19">
    <property type="entry name" value="PH-SENSITIVE ADENYLATE CYCLASE RV1264"/>
    <property type="match status" value="1"/>
</dbReference>
<dbReference type="SUPFAM" id="SSF55073">
    <property type="entry name" value="Nucleotide cyclase"/>
    <property type="match status" value="1"/>
</dbReference>
<organism evidence="2 3">
    <name type="scientific">Ruegeria pomeroyi</name>
    <dbReference type="NCBI Taxonomy" id="89184"/>
    <lineage>
        <taxon>Bacteria</taxon>
        <taxon>Pseudomonadati</taxon>
        <taxon>Pseudomonadota</taxon>
        <taxon>Alphaproteobacteria</taxon>
        <taxon>Rhodobacterales</taxon>
        <taxon>Roseobacteraceae</taxon>
        <taxon>Ruegeria</taxon>
    </lineage>
</organism>
<dbReference type="RefSeq" id="WP_234221447.1">
    <property type="nucleotide sequence ID" value="NZ_JAGQAF010000013.1"/>
</dbReference>
<dbReference type="InterPro" id="IPR019734">
    <property type="entry name" value="TPR_rpt"/>
</dbReference>
<evidence type="ECO:0000313" key="3">
    <source>
        <dbReference type="Proteomes" id="UP000813672"/>
    </source>
</evidence>
<dbReference type="PANTHER" id="PTHR43081">
    <property type="entry name" value="ADENYLATE CYCLASE, TERMINAL-DIFFERENTIATION SPECIFIC-RELATED"/>
    <property type="match status" value="1"/>
</dbReference>
<dbReference type="EMBL" id="JAGQAF010000013">
    <property type="protein sequence ID" value="MCE8539496.1"/>
    <property type="molecule type" value="Genomic_DNA"/>
</dbReference>
<reference evidence="2" key="1">
    <citation type="journal article" date="2021" name="Environ. Microbiol.">
        <title>Cryptic niche differentiation of novel sediment ecotypes of Rugeria pomeroyi correlates with nitrate respiration.</title>
        <authorList>
            <person name="Lin X."/>
            <person name="McNichol J."/>
            <person name="Chu X."/>
            <person name="Qian Y."/>
            <person name="Luo H."/>
        </authorList>
    </citation>
    <scope>NUCLEOTIDE SEQUENCE</scope>
    <source>
        <strain evidence="2">SZCCDBB064</strain>
    </source>
</reference>
<proteinExistence type="predicted"/>
<dbReference type="InterPro" id="IPR011990">
    <property type="entry name" value="TPR-like_helical_dom_sf"/>
</dbReference>
<dbReference type="GO" id="GO:0004016">
    <property type="term" value="F:adenylate cyclase activity"/>
    <property type="evidence" value="ECO:0007669"/>
    <property type="project" value="UniProtKB-ARBA"/>
</dbReference>